<dbReference type="OMA" id="GLVCEYT"/>
<dbReference type="AlphaFoldDB" id="A0A858ZZW6"/>
<dbReference type="PROSITE" id="PS51819">
    <property type="entry name" value="VOC"/>
    <property type="match status" value="2"/>
</dbReference>
<evidence type="ECO:0000313" key="2">
    <source>
        <dbReference type="EMBL" id="QKD45689.1"/>
    </source>
</evidence>
<dbReference type="InterPro" id="IPR029068">
    <property type="entry name" value="Glyas_Bleomycin-R_OHBP_Dase"/>
</dbReference>
<dbReference type="InterPro" id="IPR037523">
    <property type="entry name" value="VOC_core"/>
</dbReference>
<dbReference type="EMBL" id="CP051298">
    <property type="protein sequence ID" value="QKD45689.1"/>
    <property type="molecule type" value="Genomic_DNA"/>
</dbReference>
<evidence type="ECO:0000313" key="3">
    <source>
        <dbReference type="Proteomes" id="UP000500755"/>
    </source>
</evidence>
<evidence type="ECO:0000259" key="1">
    <source>
        <dbReference type="PROSITE" id="PS51819"/>
    </source>
</evidence>
<protein>
    <submittedName>
        <fullName evidence="2">Metapyrocatechase</fullName>
    </submittedName>
</protein>
<sequence length="313" mass="34276">MSWNLPGESRYGIHSIDHFALEVPSLAQARHFFEAFGLDVSEEGAGLALRAHAAPHVWARLHQGPKKRLAYLSLSCYGDEYEALCDQALAAGARAAPQGTPYLSAEGRWLLDPDGNLVQLKAGPKMTPCSMVHGTVRQAGPNERGMCNRSAVPRVRPRRLSHVLLFTPDIERALGFWSDAFGLRLSDRGGDAVAFMHGRHGSDHHLVAFAASSAPGWHHSAWDVDGIDEVGRGGEQMREAGYAEGWGTGHHVLGSNFFHYVRDPWGSFAEYSADIDYIPMGAKWPAGSHPAEDSLYQWGPPVPEYFIRNVEAG</sequence>
<name>A0A858ZZW6_9BURK</name>
<proteinExistence type="predicted"/>
<dbReference type="SUPFAM" id="SSF54593">
    <property type="entry name" value="Glyoxalase/Bleomycin resistance protein/Dihydroxybiphenyl dioxygenase"/>
    <property type="match status" value="1"/>
</dbReference>
<dbReference type="Pfam" id="PF00903">
    <property type="entry name" value="Glyoxalase"/>
    <property type="match status" value="1"/>
</dbReference>
<dbReference type="Proteomes" id="UP000500755">
    <property type="component" value="Chromosome"/>
</dbReference>
<dbReference type="InterPro" id="IPR004360">
    <property type="entry name" value="Glyas_Fos-R_dOase_dom"/>
</dbReference>
<gene>
    <name evidence="2" type="ORF">HF896_19615</name>
</gene>
<dbReference type="Gene3D" id="3.10.180.10">
    <property type="entry name" value="2,3-Dihydroxybiphenyl 1,2-Dioxygenase, domain 1"/>
    <property type="match status" value="2"/>
</dbReference>
<feature type="domain" description="VOC" evidence="1">
    <location>
        <begin position="15"/>
        <end position="123"/>
    </location>
</feature>
<reference evidence="2 3" key="1">
    <citation type="submission" date="2020-05" db="EMBL/GenBank/DDBJ databases">
        <title>Complete genome sequence of Alicycliphilus denitrificans DP3.</title>
        <authorList>
            <person name="Chen X."/>
        </authorList>
    </citation>
    <scope>NUCLEOTIDE SEQUENCE [LARGE SCALE GENOMIC DNA]</scope>
    <source>
        <strain evidence="2 3">DP3</strain>
    </source>
</reference>
<organism evidence="2 3">
    <name type="scientific">Alicycliphilus denitrificans</name>
    <dbReference type="NCBI Taxonomy" id="179636"/>
    <lineage>
        <taxon>Bacteria</taxon>
        <taxon>Pseudomonadati</taxon>
        <taxon>Pseudomonadota</taxon>
        <taxon>Betaproteobacteria</taxon>
        <taxon>Burkholderiales</taxon>
        <taxon>Comamonadaceae</taxon>
        <taxon>Alicycliphilus</taxon>
    </lineage>
</organism>
<feature type="domain" description="VOC" evidence="1">
    <location>
        <begin position="159"/>
        <end position="274"/>
    </location>
</feature>
<accession>A0A858ZZW6</accession>
<dbReference type="RefSeq" id="WP_013520705.1">
    <property type="nucleotide sequence ID" value="NZ_CP051298.1"/>
</dbReference>